<dbReference type="EMBL" id="BTSX01000006">
    <property type="protein sequence ID" value="GMT06087.1"/>
    <property type="molecule type" value="Genomic_DNA"/>
</dbReference>
<gene>
    <name evidence="2" type="ORF">PENTCL1PPCAC_28261</name>
</gene>
<dbReference type="AlphaFoldDB" id="A0AAV5UIF0"/>
<dbReference type="Proteomes" id="UP001432027">
    <property type="component" value="Unassembled WGS sequence"/>
</dbReference>
<evidence type="ECO:0000313" key="2">
    <source>
        <dbReference type="EMBL" id="GMT06087.1"/>
    </source>
</evidence>
<evidence type="ECO:0000256" key="1">
    <source>
        <dbReference type="SAM" id="MobiDB-lite"/>
    </source>
</evidence>
<feature type="region of interest" description="Disordered" evidence="1">
    <location>
        <begin position="1"/>
        <end position="30"/>
    </location>
</feature>
<protein>
    <submittedName>
        <fullName evidence="2">Uncharacterized protein</fullName>
    </submittedName>
</protein>
<evidence type="ECO:0000313" key="3">
    <source>
        <dbReference type="Proteomes" id="UP001432027"/>
    </source>
</evidence>
<reference evidence="2" key="1">
    <citation type="submission" date="2023-10" db="EMBL/GenBank/DDBJ databases">
        <title>Genome assembly of Pristionchus species.</title>
        <authorList>
            <person name="Yoshida K."/>
            <person name="Sommer R.J."/>
        </authorList>
    </citation>
    <scope>NUCLEOTIDE SEQUENCE</scope>
    <source>
        <strain evidence="2">RS0144</strain>
    </source>
</reference>
<name>A0AAV5UIF0_9BILA</name>
<accession>A0AAV5UIF0</accession>
<comment type="caution">
    <text evidence="2">The sequence shown here is derived from an EMBL/GenBank/DDBJ whole genome shotgun (WGS) entry which is preliminary data.</text>
</comment>
<sequence length="168" mass="18923">SVSMADQQEHASLVISEEETPGTPQTLTGLPMDSRITVKLFDTSKSLFKRLSEDYDDKVENARKLQAFLDCVLPGEQQKALVSLSRFLGLLPPFTNDGMTTLRVLSRQDRIQREKSIEVPEPDNSSFSEFFKQETVDETDEDEKKEADGQNRFCLQADPEPATSHIVV</sequence>
<feature type="compositionally biased region" description="Low complexity" evidence="1">
    <location>
        <begin position="21"/>
        <end position="30"/>
    </location>
</feature>
<feature type="region of interest" description="Disordered" evidence="1">
    <location>
        <begin position="114"/>
        <end position="168"/>
    </location>
</feature>
<feature type="non-terminal residue" evidence="2">
    <location>
        <position position="1"/>
    </location>
</feature>
<organism evidence="2 3">
    <name type="scientific">Pristionchus entomophagus</name>
    <dbReference type="NCBI Taxonomy" id="358040"/>
    <lineage>
        <taxon>Eukaryota</taxon>
        <taxon>Metazoa</taxon>
        <taxon>Ecdysozoa</taxon>
        <taxon>Nematoda</taxon>
        <taxon>Chromadorea</taxon>
        <taxon>Rhabditida</taxon>
        <taxon>Rhabditina</taxon>
        <taxon>Diplogasteromorpha</taxon>
        <taxon>Diplogasteroidea</taxon>
        <taxon>Neodiplogasteridae</taxon>
        <taxon>Pristionchus</taxon>
    </lineage>
</organism>
<proteinExistence type="predicted"/>
<keyword evidence="3" id="KW-1185">Reference proteome</keyword>